<dbReference type="Gene3D" id="3.20.20.450">
    <property type="entry name" value="EAL domain"/>
    <property type="match status" value="1"/>
</dbReference>
<feature type="domain" description="EAL" evidence="4">
    <location>
        <begin position="493"/>
        <end position="747"/>
    </location>
</feature>
<dbReference type="CDD" id="cd01948">
    <property type="entry name" value="EAL"/>
    <property type="match status" value="1"/>
</dbReference>
<dbReference type="Gene3D" id="3.30.450.20">
    <property type="entry name" value="PAS domain"/>
    <property type="match status" value="2"/>
</dbReference>
<dbReference type="EMBL" id="JBHRSP010000032">
    <property type="protein sequence ID" value="MFC3075072.1"/>
    <property type="molecule type" value="Genomic_DNA"/>
</dbReference>
<evidence type="ECO:0000259" key="5">
    <source>
        <dbReference type="PROSITE" id="PS50887"/>
    </source>
</evidence>
<evidence type="ECO:0000259" key="3">
    <source>
        <dbReference type="PROSITE" id="PS50113"/>
    </source>
</evidence>
<dbReference type="InterPro" id="IPR035919">
    <property type="entry name" value="EAL_sf"/>
</dbReference>
<dbReference type="Proteomes" id="UP001595377">
    <property type="component" value="Unassembled WGS sequence"/>
</dbReference>
<keyword evidence="7" id="KW-1185">Reference proteome</keyword>
<dbReference type="SUPFAM" id="SSF141868">
    <property type="entry name" value="EAL domain-like"/>
    <property type="match status" value="1"/>
</dbReference>
<dbReference type="Pfam" id="PF12860">
    <property type="entry name" value="PAS_7"/>
    <property type="match status" value="1"/>
</dbReference>
<gene>
    <name evidence="6" type="ORF">ACFOHH_18330</name>
</gene>
<dbReference type="PROSITE" id="PS50113">
    <property type="entry name" value="PAC"/>
    <property type="match status" value="1"/>
</dbReference>
<dbReference type="SMART" id="SM00091">
    <property type="entry name" value="PAS"/>
    <property type="match status" value="2"/>
</dbReference>
<feature type="region of interest" description="Disordered" evidence="1">
    <location>
        <begin position="1"/>
        <end position="24"/>
    </location>
</feature>
<dbReference type="InterPro" id="IPR052155">
    <property type="entry name" value="Biofilm_reg_signaling"/>
</dbReference>
<dbReference type="CDD" id="cd01949">
    <property type="entry name" value="GGDEF"/>
    <property type="match status" value="1"/>
</dbReference>
<dbReference type="InterPro" id="IPR001610">
    <property type="entry name" value="PAC"/>
</dbReference>
<comment type="caution">
    <text evidence="6">The sequence shown here is derived from an EMBL/GenBank/DDBJ whole genome shotgun (WGS) entry which is preliminary data.</text>
</comment>
<organism evidence="6 7">
    <name type="scientific">Shinella pollutisoli</name>
    <dbReference type="NCBI Taxonomy" id="2250594"/>
    <lineage>
        <taxon>Bacteria</taxon>
        <taxon>Pseudomonadati</taxon>
        <taxon>Pseudomonadota</taxon>
        <taxon>Alphaproteobacteria</taxon>
        <taxon>Hyphomicrobiales</taxon>
        <taxon>Rhizobiaceae</taxon>
        <taxon>Shinella</taxon>
    </lineage>
</organism>
<feature type="domain" description="GGDEF" evidence="5">
    <location>
        <begin position="351"/>
        <end position="484"/>
    </location>
</feature>
<dbReference type="Pfam" id="PF00563">
    <property type="entry name" value="EAL"/>
    <property type="match status" value="1"/>
</dbReference>
<dbReference type="Gene3D" id="3.30.70.270">
    <property type="match status" value="1"/>
</dbReference>
<dbReference type="NCBIfam" id="TIGR00254">
    <property type="entry name" value="GGDEF"/>
    <property type="match status" value="1"/>
</dbReference>
<dbReference type="SMART" id="SM00086">
    <property type="entry name" value="PAC"/>
    <property type="match status" value="1"/>
</dbReference>
<dbReference type="NCBIfam" id="TIGR00229">
    <property type="entry name" value="sensory_box"/>
    <property type="match status" value="1"/>
</dbReference>
<dbReference type="InterPro" id="IPR035965">
    <property type="entry name" value="PAS-like_dom_sf"/>
</dbReference>
<protein>
    <submittedName>
        <fullName evidence="6">EAL domain-containing protein</fullName>
    </submittedName>
</protein>
<dbReference type="Pfam" id="PF13426">
    <property type="entry name" value="PAS_9"/>
    <property type="match status" value="1"/>
</dbReference>
<dbReference type="InterPro" id="IPR000014">
    <property type="entry name" value="PAS"/>
</dbReference>
<evidence type="ECO:0000313" key="6">
    <source>
        <dbReference type="EMBL" id="MFC3075072.1"/>
    </source>
</evidence>
<name>A0ABV7DJD3_9HYPH</name>
<dbReference type="InterPro" id="IPR043128">
    <property type="entry name" value="Rev_trsase/Diguanyl_cyclase"/>
</dbReference>
<evidence type="ECO:0000259" key="2">
    <source>
        <dbReference type="PROSITE" id="PS50112"/>
    </source>
</evidence>
<dbReference type="CDD" id="cd00130">
    <property type="entry name" value="PAS"/>
    <property type="match status" value="1"/>
</dbReference>
<sequence length="755" mass="82889">MSPHHSSHAQGLSLTDEGGAPPRPLMSAALAAQAGPLHIVDNAGLPGRALTSLHGLHDEAVRRQLAGMQAELDAYKAALDQHAIVAITDPSGRITHVNQPFCAISGYTSEELVGQRHNIVNSGHHPRSFFVEMWQKIARGGVWRAEICNRAKTGDLYWVDTTIVPFRHETEKIGGFVSIRYDITKRKQAEALLLDILETIPGGVAAFDEEEKLILFNEAYRDYHAGIADRLTLGMRFEEIVDLVVEREQVRLASTSPERKAAWKETRIRAFRRPTRPHTQQLADGTWLQVQERRSASGNTVSVRTDITELKNAEFTIKKQAEHDSLTGLYNRSVLAEALERACERSKRTGQSAALVIADLDGFKWVNDTLGHAAGDRLLVEIAGRLQATLRASDIAVRLGGDEFAFILSRVSGHAAVERLMKRVVRAVKAPLTIAARTIEPRCSFGICLFPDQARSKDELMRSADIALYEAKATNRGGYRVFHTGMRRKVEERERLAARLKADIGAGRVDIALQPQVSLVDGSHIGFEVLARWSRAGRHVPPQTFIPVAEETGLIVDLGRAVTERALAAARRMRDDGFDYGVIAVNVAAAQLRTDDFVEQIAACLARHDIAPSSFEIEITENVLLDRAPEKILSALVGLKQLGVLIALDDFGTGYASLTHLKQFPVDRLKIDRSFVRDSTSDPGDAAICRATIGLAHSLGLKVVAEGIETEEQRGFLASQGCDFGQGYLFGKPLQGTALAQYIDARPASGCRRMT</sequence>
<dbReference type="PANTHER" id="PTHR44757:SF2">
    <property type="entry name" value="BIOFILM ARCHITECTURE MAINTENANCE PROTEIN MBAA"/>
    <property type="match status" value="1"/>
</dbReference>
<reference evidence="7" key="1">
    <citation type="journal article" date="2019" name="Int. J. Syst. Evol. Microbiol.">
        <title>The Global Catalogue of Microorganisms (GCM) 10K type strain sequencing project: providing services to taxonomists for standard genome sequencing and annotation.</title>
        <authorList>
            <consortium name="The Broad Institute Genomics Platform"/>
            <consortium name="The Broad Institute Genome Sequencing Center for Infectious Disease"/>
            <person name="Wu L."/>
            <person name="Ma J."/>
        </authorList>
    </citation>
    <scope>NUCLEOTIDE SEQUENCE [LARGE SCALE GENOMIC DNA]</scope>
    <source>
        <strain evidence="7">KCTC 52677</strain>
    </source>
</reference>
<dbReference type="PROSITE" id="PS50883">
    <property type="entry name" value="EAL"/>
    <property type="match status" value="1"/>
</dbReference>
<dbReference type="SMART" id="SM00052">
    <property type="entry name" value="EAL"/>
    <property type="match status" value="1"/>
</dbReference>
<proteinExistence type="predicted"/>
<dbReference type="InterPro" id="IPR000700">
    <property type="entry name" value="PAS-assoc_C"/>
</dbReference>
<evidence type="ECO:0000256" key="1">
    <source>
        <dbReference type="SAM" id="MobiDB-lite"/>
    </source>
</evidence>
<feature type="domain" description="PAC" evidence="3">
    <location>
        <begin position="143"/>
        <end position="195"/>
    </location>
</feature>
<evidence type="ECO:0000313" key="7">
    <source>
        <dbReference type="Proteomes" id="UP001595377"/>
    </source>
</evidence>
<dbReference type="PROSITE" id="PS50112">
    <property type="entry name" value="PAS"/>
    <property type="match status" value="1"/>
</dbReference>
<dbReference type="InterPro" id="IPR000160">
    <property type="entry name" value="GGDEF_dom"/>
</dbReference>
<evidence type="ECO:0000259" key="4">
    <source>
        <dbReference type="PROSITE" id="PS50883"/>
    </source>
</evidence>
<dbReference type="SUPFAM" id="SSF55785">
    <property type="entry name" value="PYP-like sensor domain (PAS domain)"/>
    <property type="match status" value="1"/>
</dbReference>
<dbReference type="InterPro" id="IPR029787">
    <property type="entry name" value="Nucleotide_cyclase"/>
</dbReference>
<dbReference type="SUPFAM" id="SSF55073">
    <property type="entry name" value="Nucleotide cyclase"/>
    <property type="match status" value="1"/>
</dbReference>
<dbReference type="PANTHER" id="PTHR44757">
    <property type="entry name" value="DIGUANYLATE CYCLASE DGCP"/>
    <property type="match status" value="1"/>
</dbReference>
<accession>A0ABV7DJD3</accession>
<dbReference type="SMART" id="SM00267">
    <property type="entry name" value="GGDEF"/>
    <property type="match status" value="1"/>
</dbReference>
<dbReference type="RefSeq" id="WP_257315495.1">
    <property type="nucleotide sequence ID" value="NZ_JANFDG010000012.1"/>
</dbReference>
<dbReference type="PROSITE" id="PS50887">
    <property type="entry name" value="GGDEF"/>
    <property type="match status" value="1"/>
</dbReference>
<dbReference type="InterPro" id="IPR001633">
    <property type="entry name" value="EAL_dom"/>
</dbReference>
<feature type="domain" description="PAS" evidence="2">
    <location>
        <begin position="85"/>
        <end position="115"/>
    </location>
</feature>
<dbReference type="Pfam" id="PF00990">
    <property type="entry name" value="GGDEF"/>
    <property type="match status" value="1"/>
</dbReference>